<feature type="transmembrane region" description="Helical" evidence="7">
    <location>
        <begin position="47"/>
        <end position="66"/>
    </location>
</feature>
<keyword evidence="7" id="KW-1133">Transmembrane helix</keyword>
<evidence type="ECO:0000256" key="5">
    <source>
        <dbReference type="ARBA" id="ARBA00022777"/>
    </source>
</evidence>
<comment type="catalytic activity">
    <reaction evidence="1">
        <text>ATP + protein L-histidine = ADP + protein N-phospho-L-histidine.</text>
        <dbReference type="EC" id="2.7.13.3"/>
    </reaction>
</comment>
<dbReference type="InterPro" id="IPR003661">
    <property type="entry name" value="HisK_dim/P_dom"/>
</dbReference>
<dbReference type="AlphaFoldDB" id="A0A1W1C805"/>
<evidence type="ECO:0000256" key="7">
    <source>
        <dbReference type="SAM" id="Phobius"/>
    </source>
</evidence>
<evidence type="ECO:0000259" key="8">
    <source>
        <dbReference type="PROSITE" id="PS50109"/>
    </source>
</evidence>
<keyword evidence="7" id="KW-0812">Transmembrane</keyword>
<dbReference type="Pfam" id="PF02518">
    <property type="entry name" value="HATPase_c"/>
    <property type="match status" value="1"/>
</dbReference>
<keyword evidence="3" id="KW-0597">Phosphoprotein</keyword>
<dbReference type="CDD" id="cd00082">
    <property type="entry name" value="HisKA"/>
    <property type="match status" value="1"/>
</dbReference>
<evidence type="ECO:0000313" key="9">
    <source>
        <dbReference type="EMBL" id="SFV61863.1"/>
    </source>
</evidence>
<dbReference type="EMBL" id="FPHG01000049">
    <property type="protein sequence ID" value="SFV61863.1"/>
    <property type="molecule type" value="Genomic_DNA"/>
</dbReference>
<dbReference type="InterPro" id="IPR005467">
    <property type="entry name" value="His_kinase_dom"/>
</dbReference>
<dbReference type="SMART" id="SM00388">
    <property type="entry name" value="HisKA"/>
    <property type="match status" value="1"/>
</dbReference>
<dbReference type="InterPro" id="IPR004358">
    <property type="entry name" value="Sig_transdc_His_kin-like_C"/>
</dbReference>
<reference evidence="9" key="1">
    <citation type="submission" date="2016-10" db="EMBL/GenBank/DDBJ databases">
        <authorList>
            <person name="de Groot N.N."/>
        </authorList>
    </citation>
    <scope>NUCLEOTIDE SEQUENCE</scope>
</reference>
<keyword evidence="5 9" id="KW-0418">Kinase</keyword>
<feature type="transmembrane region" description="Helical" evidence="7">
    <location>
        <begin position="12"/>
        <end position="35"/>
    </location>
</feature>
<dbReference type="GO" id="GO:0004721">
    <property type="term" value="F:phosphoprotein phosphatase activity"/>
    <property type="evidence" value="ECO:0007669"/>
    <property type="project" value="TreeGrafter"/>
</dbReference>
<dbReference type="InterPro" id="IPR036890">
    <property type="entry name" value="HATPase_C_sf"/>
</dbReference>
<organism evidence="9">
    <name type="scientific">hydrothermal vent metagenome</name>
    <dbReference type="NCBI Taxonomy" id="652676"/>
    <lineage>
        <taxon>unclassified sequences</taxon>
        <taxon>metagenomes</taxon>
        <taxon>ecological metagenomes</taxon>
    </lineage>
</organism>
<keyword evidence="4" id="KW-0808">Transferase</keyword>
<dbReference type="EC" id="2.7.13.3" evidence="2"/>
<name>A0A1W1C805_9ZZZZ</name>
<dbReference type="PROSITE" id="PS50109">
    <property type="entry name" value="HIS_KIN"/>
    <property type="match status" value="1"/>
</dbReference>
<dbReference type="SMART" id="SM00387">
    <property type="entry name" value="HATPase_c"/>
    <property type="match status" value="1"/>
</dbReference>
<dbReference type="Gene3D" id="3.30.565.10">
    <property type="entry name" value="Histidine kinase-like ATPase, C-terminal domain"/>
    <property type="match status" value="1"/>
</dbReference>
<evidence type="ECO:0000256" key="1">
    <source>
        <dbReference type="ARBA" id="ARBA00000085"/>
    </source>
</evidence>
<dbReference type="GO" id="GO:0000155">
    <property type="term" value="F:phosphorelay sensor kinase activity"/>
    <property type="evidence" value="ECO:0007669"/>
    <property type="project" value="InterPro"/>
</dbReference>
<keyword evidence="7" id="KW-0472">Membrane</keyword>
<keyword evidence="6" id="KW-0902">Two-component regulatory system</keyword>
<accession>A0A1W1C805</accession>
<dbReference type="PANTHER" id="PTHR45453:SF1">
    <property type="entry name" value="PHOSPHATE REGULON SENSOR PROTEIN PHOR"/>
    <property type="match status" value="1"/>
</dbReference>
<dbReference type="GO" id="GO:0016036">
    <property type="term" value="P:cellular response to phosphate starvation"/>
    <property type="evidence" value="ECO:0007669"/>
    <property type="project" value="TreeGrafter"/>
</dbReference>
<dbReference type="PRINTS" id="PR00344">
    <property type="entry name" value="BCTRLSENSOR"/>
</dbReference>
<evidence type="ECO:0000256" key="3">
    <source>
        <dbReference type="ARBA" id="ARBA00022553"/>
    </source>
</evidence>
<dbReference type="GO" id="GO:0005886">
    <property type="term" value="C:plasma membrane"/>
    <property type="evidence" value="ECO:0007669"/>
    <property type="project" value="TreeGrafter"/>
</dbReference>
<dbReference type="SUPFAM" id="SSF47384">
    <property type="entry name" value="Homodimeric domain of signal transducing histidine kinase"/>
    <property type="match status" value="1"/>
</dbReference>
<evidence type="ECO:0000256" key="6">
    <source>
        <dbReference type="ARBA" id="ARBA00023012"/>
    </source>
</evidence>
<dbReference type="Pfam" id="PF00512">
    <property type="entry name" value="HisKA"/>
    <property type="match status" value="1"/>
</dbReference>
<sequence>MSKLLKEKTPSLISYILLRVTILMSLSLVIFFFLFKDITKDNNIYPVISIIALSFSMILYILYEALLKIQRELRRINDYLLDRKSPQKSICTTKEFSTINKNLVEVLNSAKQREIDKRKYNARLKLKNRQRSDMLSAIAHEFRNPISAIIGYSQTILDDPDIPTPLREKFLNKISNNGERIEELLSRLILWNNFERGETKLHINSFNILKIAQDIKQNLEDKYKNRTIQIKFNSKDNQIIDGDKTLIDIVIKNLVENALKYSTKDVIIKIEQNRISIIDKGIGISKDDLNKVTKKFYRTNNNSWNNSMGLGLSIVKTILNLHNTTLEIESKENIGSIFSFEL</sequence>
<dbReference type="SUPFAM" id="SSF55874">
    <property type="entry name" value="ATPase domain of HSP90 chaperone/DNA topoisomerase II/histidine kinase"/>
    <property type="match status" value="1"/>
</dbReference>
<proteinExistence type="predicted"/>
<dbReference type="InterPro" id="IPR003594">
    <property type="entry name" value="HATPase_dom"/>
</dbReference>
<dbReference type="Gene3D" id="1.10.287.130">
    <property type="match status" value="1"/>
</dbReference>
<feature type="domain" description="Histidine kinase" evidence="8">
    <location>
        <begin position="137"/>
        <end position="342"/>
    </location>
</feature>
<dbReference type="InterPro" id="IPR050351">
    <property type="entry name" value="BphY/WalK/GraS-like"/>
</dbReference>
<dbReference type="CDD" id="cd00075">
    <property type="entry name" value="HATPase"/>
    <property type="match status" value="1"/>
</dbReference>
<evidence type="ECO:0000256" key="4">
    <source>
        <dbReference type="ARBA" id="ARBA00022679"/>
    </source>
</evidence>
<dbReference type="InterPro" id="IPR036097">
    <property type="entry name" value="HisK_dim/P_sf"/>
</dbReference>
<gene>
    <name evidence="9" type="ORF">MNB_SV-9-1192</name>
</gene>
<dbReference type="PANTHER" id="PTHR45453">
    <property type="entry name" value="PHOSPHATE REGULON SENSOR PROTEIN PHOR"/>
    <property type="match status" value="1"/>
</dbReference>
<evidence type="ECO:0000256" key="2">
    <source>
        <dbReference type="ARBA" id="ARBA00012438"/>
    </source>
</evidence>
<protein>
    <recommendedName>
        <fullName evidence="2">histidine kinase</fullName>
        <ecNumber evidence="2">2.7.13.3</ecNumber>
    </recommendedName>
</protein>